<dbReference type="GeneID" id="7201188"/>
<protein>
    <recommendedName>
        <fullName evidence="7">Target of rapamycin complex subunit LST8</fullName>
    </recommendedName>
</protein>
<evidence type="ECO:0008006" key="7">
    <source>
        <dbReference type="Google" id="ProtNLM"/>
    </source>
</evidence>
<dbReference type="eggNOG" id="KOG0315">
    <property type="taxonomic scope" value="Eukaryota"/>
</dbReference>
<evidence type="ECO:0000256" key="2">
    <source>
        <dbReference type="ARBA" id="ARBA00022574"/>
    </source>
</evidence>
<evidence type="ECO:0000256" key="3">
    <source>
        <dbReference type="ARBA" id="ARBA00022737"/>
    </source>
</evidence>
<dbReference type="CDD" id="cd00200">
    <property type="entry name" value="WD40"/>
    <property type="match status" value="1"/>
</dbReference>
<organism evidence="5 6">
    <name type="scientific">Phaeodactylum tricornutum (strain CCAP 1055/1)</name>
    <dbReference type="NCBI Taxonomy" id="556484"/>
    <lineage>
        <taxon>Eukaryota</taxon>
        <taxon>Sar</taxon>
        <taxon>Stramenopiles</taxon>
        <taxon>Ochrophyta</taxon>
        <taxon>Bacillariophyta</taxon>
        <taxon>Bacillariophyceae</taxon>
        <taxon>Bacillariophycidae</taxon>
        <taxon>Naviculales</taxon>
        <taxon>Phaeodactylaceae</taxon>
        <taxon>Phaeodactylum</taxon>
    </lineage>
</organism>
<dbReference type="SUPFAM" id="SSF50978">
    <property type="entry name" value="WD40 repeat-like"/>
    <property type="match status" value="1"/>
</dbReference>
<dbReference type="InterPro" id="IPR001680">
    <property type="entry name" value="WD40_rpt"/>
</dbReference>
<keyword evidence="2 4" id="KW-0853">WD repeat</keyword>
<gene>
    <name evidence="5" type="ORF">PHATRDRAFT_36142</name>
</gene>
<dbReference type="PANTHER" id="PTHR19842:SF0">
    <property type="entry name" value="TARGET OF RAPAMYCIN COMPLEX SUBUNIT LST8"/>
    <property type="match status" value="1"/>
</dbReference>
<sequence length="320" mass="35085">MSVVFATAGYDHIIRFWEAPSGICSRIIKYPDSQVNRLEITPDKQFIAAAGNPVIRLYEILEPSAMGGDERDQQAVLTLEGHGSNVTSIGFHKDGRYLYSGSEDGTIKVWDLRSPSYSRSFDVGAGVNSVTLRTDRDQFVSGDQNGYVKIWDLGGNGCINSLKPRSAEGTVPIQAVDISEDSRTLVAVSNHGSVFVWDPTSSVGSEDDNSTMRPVKKFRAHPPGTYCLHGKIAPDCRHLVTTSSDGTAKLWDTATWELTHTLQNQKWVWDAAFCADSSYLVTASSDHVARLWNLQKGSVVRQYHGHQSSVTCVALNDSSV</sequence>
<dbReference type="PRINTS" id="PR00320">
    <property type="entry name" value="GPROTEINBRPT"/>
</dbReference>
<dbReference type="GO" id="GO:0031931">
    <property type="term" value="C:TORC1 complex"/>
    <property type="evidence" value="ECO:0007669"/>
    <property type="project" value="InterPro"/>
</dbReference>
<evidence type="ECO:0000313" key="6">
    <source>
        <dbReference type="Proteomes" id="UP000000759"/>
    </source>
</evidence>
<dbReference type="InParanoid" id="B7G0I1"/>
<reference evidence="6" key="2">
    <citation type="submission" date="2008-08" db="EMBL/GenBank/DDBJ databases">
        <authorList>
            <consortium name="Diatom Consortium"/>
            <person name="Grigoriev I."/>
            <person name="Grimwood J."/>
            <person name="Kuo A."/>
            <person name="Otillar R.P."/>
            <person name="Salamov A."/>
            <person name="Detter J.C."/>
            <person name="Lindquist E."/>
            <person name="Shapiro H."/>
            <person name="Lucas S."/>
            <person name="Glavina del Rio T."/>
            <person name="Pitluck S."/>
            <person name="Rokhsar D."/>
            <person name="Bowler C."/>
        </authorList>
    </citation>
    <scope>GENOME REANNOTATION</scope>
    <source>
        <strain evidence="6">CCAP 1055/1</strain>
    </source>
</reference>
<dbReference type="PROSITE" id="PS50082">
    <property type="entry name" value="WD_REPEATS_2"/>
    <property type="match status" value="4"/>
</dbReference>
<dbReference type="Gene3D" id="2.130.10.10">
    <property type="entry name" value="YVTN repeat-like/Quinoprotein amine dehydrogenase"/>
    <property type="match status" value="1"/>
</dbReference>
<dbReference type="InterPro" id="IPR036322">
    <property type="entry name" value="WD40_repeat_dom_sf"/>
</dbReference>
<dbReference type="Proteomes" id="UP000000759">
    <property type="component" value="Chromosome 9"/>
</dbReference>
<dbReference type="InterPro" id="IPR020472">
    <property type="entry name" value="WD40_PAC1"/>
</dbReference>
<evidence type="ECO:0000313" key="5">
    <source>
        <dbReference type="EMBL" id="EEC47889.1"/>
    </source>
</evidence>
<reference evidence="5 6" key="1">
    <citation type="journal article" date="2008" name="Nature">
        <title>The Phaeodactylum genome reveals the evolutionary history of diatom genomes.</title>
        <authorList>
            <person name="Bowler C."/>
            <person name="Allen A.E."/>
            <person name="Badger J.H."/>
            <person name="Grimwood J."/>
            <person name="Jabbari K."/>
            <person name="Kuo A."/>
            <person name="Maheswari U."/>
            <person name="Martens C."/>
            <person name="Maumus F."/>
            <person name="Otillar R.P."/>
            <person name="Rayko E."/>
            <person name="Salamov A."/>
            <person name="Vandepoele K."/>
            <person name="Beszteri B."/>
            <person name="Gruber A."/>
            <person name="Heijde M."/>
            <person name="Katinka M."/>
            <person name="Mock T."/>
            <person name="Valentin K."/>
            <person name="Verret F."/>
            <person name="Berges J.A."/>
            <person name="Brownlee C."/>
            <person name="Cadoret J.P."/>
            <person name="Chiovitti A."/>
            <person name="Choi C.J."/>
            <person name="Coesel S."/>
            <person name="De Martino A."/>
            <person name="Detter J.C."/>
            <person name="Durkin C."/>
            <person name="Falciatore A."/>
            <person name="Fournet J."/>
            <person name="Haruta M."/>
            <person name="Huysman M.J."/>
            <person name="Jenkins B.D."/>
            <person name="Jiroutova K."/>
            <person name="Jorgensen R.E."/>
            <person name="Joubert Y."/>
            <person name="Kaplan A."/>
            <person name="Kroger N."/>
            <person name="Kroth P.G."/>
            <person name="La Roche J."/>
            <person name="Lindquist E."/>
            <person name="Lommer M."/>
            <person name="Martin-Jezequel V."/>
            <person name="Lopez P.J."/>
            <person name="Lucas S."/>
            <person name="Mangogna M."/>
            <person name="McGinnis K."/>
            <person name="Medlin L.K."/>
            <person name="Montsant A."/>
            <person name="Oudot-Le Secq M.P."/>
            <person name="Napoli C."/>
            <person name="Obornik M."/>
            <person name="Parker M.S."/>
            <person name="Petit J.L."/>
            <person name="Porcel B.M."/>
            <person name="Poulsen N."/>
            <person name="Robison M."/>
            <person name="Rychlewski L."/>
            <person name="Rynearson T.A."/>
            <person name="Schmutz J."/>
            <person name="Shapiro H."/>
            <person name="Siaut M."/>
            <person name="Stanley M."/>
            <person name="Sussman M.R."/>
            <person name="Taylor A.R."/>
            <person name="Vardi A."/>
            <person name="von Dassow P."/>
            <person name="Vyverman W."/>
            <person name="Willis A."/>
            <person name="Wyrwicz L.S."/>
            <person name="Rokhsar D.S."/>
            <person name="Weissenbach J."/>
            <person name="Armbrust E.V."/>
            <person name="Green B.R."/>
            <person name="Van de Peer Y."/>
            <person name="Grigoriev I.V."/>
        </authorList>
    </citation>
    <scope>NUCLEOTIDE SEQUENCE [LARGE SCALE GENOMIC DNA]</scope>
    <source>
        <strain evidence="5 6">CCAP 1055/1</strain>
    </source>
</reference>
<dbReference type="AlphaFoldDB" id="B7G0I1"/>
<keyword evidence="3" id="KW-0677">Repeat</keyword>
<evidence type="ECO:0000256" key="4">
    <source>
        <dbReference type="PROSITE-ProRule" id="PRU00221"/>
    </source>
</evidence>
<dbReference type="RefSeq" id="XP_002180481.1">
    <property type="nucleotide sequence ID" value="XM_002180445.1"/>
</dbReference>
<dbReference type="SMART" id="SM00320">
    <property type="entry name" value="WD40"/>
    <property type="match status" value="6"/>
</dbReference>
<dbReference type="GO" id="GO:0032956">
    <property type="term" value="P:regulation of actin cytoskeleton organization"/>
    <property type="evidence" value="ECO:0007669"/>
    <property type="project" value="TreeGrafter"/>
</dbReference>
<dbReference type="KEGG" id="pti:PHATRDRAFT_36142"/>
<dbReference type="HOGENOM" id="CLU_000288_57_5_1"/>
<dbReference type="SMR" id="B7G0I1"/>
<dbReference type="Pfam" id="PF00400">
    <property type="entry name" value="WD40"/>
    <property type="match status" value="5"/>
</dbReference>
<accession>B7G0I1</accession>
<proteinExistence type="inferred from homology"/>
<dbReference type="PROSITE" id="PS00678">
    <property type="entry name" value="WD_REPEATS_1"/>
    <property type="match status" value="2"/>
</dbReference>
<dbReference type="PROSITE" id="PS50294">
    <property type="entry name" value="WD_REPEATS_REGION"/>
    <property type="match status" value="1"/>
</dbReference>
<dbReference type="GO" id="GO:0031929">
    <property type="term" value="P:TOR signaling"/>
    <property type="evidence" value="ECO:0007669"/>
    <property type="project" value="InterPro"/>
</dbReference>
<feature type="repeat" description="WD" evidence="4">
    <location>
        <begin position="127"/>
        <end position="161"/>
    </location>
</feature>
<dbReference type="PANTHER" id="PTHR19842">
    <property type="entry name" value="G BETA-LIKE PROTEIN GBL"/>
    <property type="match status" value="1"/>
</dbReference>
<name>B7G0I1_PHATC</name>
<feature type="repeat" description="WD" evidence="4">
    <location>
        <begin position="234"/>
        <end position="261"/>
    </location>
</feature>
<dbReference type="EMBL" id="CM000612">
    <property type="protein sequence ID" value="EEC47889.1"/>
    <property type="molecule type" value="Genomic_DNA"/>
</dbReference>
<feature type="repeat" description="WD" evidence="4">
    <location>
        <begin position="261"/>
        <end position="302"/>
    </location>
</feature>
<dbReference type="InterPro" id="IPR037588">
    <property type="entry name" value="MLST8"/>
</dbReference>
<dbReference type="PaxDb" id="2850-Phatr36142"/>
<feature type="repeat" description="WD" evidence="4">
    <location>
        <begin position="79"/>
        <end position="120"/>
    </location>
</feature>
<dbReference type="InterPro" id="IPR019775">
    <property type="entry name" value="WD40_repeat_CS"/>
</dbReference>
<dbReference type="STRING" id="556484.B7G0I1"/>
<keyword evidence="6" id="KW-1185">Reference proteome</keyword>
<dbReference type="OrthoDB" id="400at2759"/>
<evidence type="ECO:0000256" key="1">
    <source>
        <dbReference type="ARBA" id="ARBA00009890"/>
    </source>
</evidence>
<comment type="similarity">
    <text evidence="1">Belongs to the WD repeat LST8 family.</text>
</comment>
<dbReference type="InterPro" id="IPR015943">
    <property type="entry name" value="WD40/YVTN_repeat-like_dom_sf"/>
</dbReference>
<dbReference type="GO" id="GO:0031932">
    <property type="term" value="C:TORC2 complex"/>
    <property type="evidence" value="ECO:0007669"/>
    <property type="project" value="InterPro"/>
</dbReference>